<keyword evidence="1" id="KW-0472">Membrane</keyword>
<dbReference type="KEGG" id="mmab:HQ865_14780"/>
<feature type="chain" id="PRO_5028961658" evidence="2">
    <location>
        <begin position="18"/>
        <end position="291"/>
    </location>
</feature>
<keyword evidence="5" id="KW-1185">Reference proteome</keyword>
<evidence type="ECO:0000256" key="2">
    <source>
        <dbReference type="SAM" id="SignalP"/>
    </source>
</evidence>
<accession>A0A7D4UMD6</accession>
<gene>
    <name evidence="4" type="ORF">HQ865_14780</name>
</gene>
<keyword evidence="1" id="KW-1133">Transmembrane helix</keyword>
<keyword evidence="2" id="KW-0732">Signal</keyword>
<feature type="domain" description="DUF4349" evidence="3">
    <location>
        <begin position="51"/>
        <end position="276"/>
    </location>
</feature>
<feature type="signal peptide" evidence="2">
    <location>
        <begin position="1"/>
        <end position="17"/>
    </location>
</feature>
<keyword evidence="1" id="KW-0812">Transmembrane</keyword>
<evidence type="ECO:0000313" key="4">
    <source>
        <dbReference type="EMBL" id="QKJ30961.1"/>
    </source>
</evidence>
<name>A0A7D4UMD6_9SPHI</name>
<evidence type="ECO:0000256" key="1">
    <source>
        <dbReference type="SAM" id="Phobius"/>
    </source>
</evidence>
<feature type="transmembrane region" description="Helical" evidence="1">
    <location>
        <begin position="255"/>
        <end position="276"/>
    </location>
</feature>
<protein>
    <submittedName>
        <fullName evidence="4">DUF4349 domain-containing protein</fullName>
    </submittedName>
</protein>
<dbReference type="Pfam" id="PF14257">
    <property type="entry name" value="DUF4349"/>
    <property type="match status" value="1"/>
</dbReference>
<evidence type="ECO:0000259" key="3">
    <source>
        <dbReference type="Pfam" id="PF14257"/>
    </source>
</evidence>
<dbReference type="RefSeq" id="WP_173415630.1">
    <property type="nucleotide sequence ID" value="NZ_CP054139.1"/>
</dbReference>
<dbReference type="InterPro" id="IPR025645">
    <property type="entry name" value="DUF4349"/>
</dbReference>
<dbReference type="AlphaFoldDB" id="A0A7D4UMD6"/>
<evidence type="ECO:0000313" key="5">
    <source>
        <dbReference type="Proteomes" id="UP000505355"/>
    </source>
</evidence>
<proteinExistence type="predicted"/>
<sequence>MKTKILMALLAGTTLFAACKSGSTGHYEVTSSSADSATIGRSAADSVAIPKLIKTADIRFKVKSVEKTSTDISALTTQYQGMVMHHQMNSRAEKSNDVRVNSDSVMRVTALNISADMTVKVPSENLEEFMDKVAAMGLYVDQRKMDIEDRTLDYLSNKLKMNSRRDIIAQQKKGKVVIKHAADVLLLKDDIIDQQIDNKRVDEAVRYSMVNLNLYQSNIIKKEIIANDDPSAYGLPFFNRLGLALNNGWYIFKEIIIGCANLWTLIAIAIIIWLIIRRYRLKGGIVSDTSA</sequence>
<reference evidence="4 5" key="1">
    <citation type="submission" date="2020-05" db="EMBL/GenBank/DDBJ databases">
        <title>Mucilaginibacter mali sp. nov.</title>
        <authorList>
            <person name="Kim H.S."/>
            <person name="Lee K.C."/>
            <person name="Suh M.K."/>
            <person name="Kim J.-S."/>
            <person name="Han K.-I."/>
            <person name="Eom M.K."/>
            <person name="Shin Y.K."/>
            <person name="Lee J.-S."/>
        </authorList>
    </citation>
    <scope>NUCLEOTIDE SEQUENCE [LARGE SCALE GENOMIC DNA]</scope>
    <source>
        <strain evidence="4 5">G2-14</strain>
    </source>
</reference>
<dbReference type="Proteomes" id="UP000505355">
    <property type="component" value="Chromosome"/>
</dbReference>
<dbReference type="EMBL" id="CP054139">
    <property type="protein sequence ID" value="QKJ30961.1"/>
    <property type="molecule type" value="Genomic_DNA"/>
</dbReference>
<organism evidence="4 5">
    <name type="scientific">Mucilaginibacter mali</name>
    <dbReference type="NCBI Taxonomy" id="2740462"/>
    <lineage>
        <taxon>Bacteria</taxon>
        <taxon>Pseudomonadati</taxon>
        <taxon>Bacteroidota</taxon>
        <taxon>Sphingobacteriia</taxon>
        <taxon>Sphingobacteriales</taxon>
        <taxon>Sphingobacteriaceae</taxon>
        <taxon>Mucilaginibacter</taxon>
    </lineage>
</organism>
<dbReference type="PROSITE" id="PS51257">
    <property type="entry name" value="PROKAR_LIPOPROTEIN"/>
    <property type="match status" value="1"/>
</dbReference>